<dbReference type="Gene3D" id="3.40.640.10">
    <property type="entry name" value="Type I PLP-dependent aspartate aminotransferase-like (Major domain)"/>
    <property type="match status" value="1"/>
</dbReference>
<dbReference type="InterPro" id="IPR015424">
    <property type="entry name" value="PyrdxlP-dep_Trfase"/>
</dbReference>
<dbReference type="InterPro" id="IPR000524">
    <property type="entry name" value="Tscrpt_reg_HTH_GntR"/>
</dbReference>
<evidence type="ECO:0000313" key="10">
    <source>
        <dbReference type="Proteomes" id="UP001256827"/>
    </source>
</evidence>
<comment type="similarity">
    <text evidence="2">In the C-terminal section; belongs to the class-I pyridoxal-phosphate-dependent aminotransferase family.</text>
</comment>
<dbReference type="Pfam" id="PF00392">
    <property type="entry name" value="GntR"/>
    <property type="match status" value="1"/>
</dbReference>
<dbReference type="GO" id="GO:0008483">
    <property type="term" value="F:transaminase activity"/>
    <property type="evidence" value="ECO:0007669"/>
    <property type="project" value="UniProtKB-KW"/>
</dbReference>
<dbReference type="RefSeq" id="WP_310769469.1">
    <property type="nucleotide sequence ID" value="NZ_CP134050.1"/>
</dbReference>
<keyword evidence="5" id="KW-0805">Transcription regulation</keyword>
<dbReference type="CDD" id="cd07377">
    <property type="entry name" value="WHTH_GntR"/>
    <property type="match status" value="1"/>
</dbReference>
<feature type="domain" description="HTH gntR-type" evidence="8">
    <location>
        <begin position="13"/>
        <end position="81"/>
    </location>
</feature>
<evidence type="ECO:0000256" key="2">
    <source>
        <dbReference type="ARBA" id="ARBA00005384"/>
    </source>
</evidence>
<keyword evidence="10" id="KW-1185">Reference proteome</keyword>
<dbReference type="SMART" id="SM00345">
    <property type="entry name" value="HTH_GNTR"/>
    <property type="match status" value="1"/>
</dbReference>
<reference evidence="9 10" key="1">
    <citation type="submission" date="2023-09" db="EMBL/GenBank/DDBJ databases">
        <title>Complete Genome and Methylome dissection of Bacillus brevis NEB573 original source of BbsI restriction endonuclease.</title>
        <authorList>
            <person name="Fomenkov A."/>
            <person name="Roberts R.D."/>
        </authorList>
    </citation>
    <scope>NUCLEOTIDE SEQUENCE [LARGE SCALE GENOMIC DNA]</scope>
    <source>
        <strain evidence="9 10">NEB573</strain>
    </source>
</reference>
<evidence type="ECO:0000256" key="4">
    <source>
        <dbReference type="ARBA" id="ARBA00022898"/>
    </source>
</evidence>
<keyword evidence="3 9" id="KW-0032">Aminotransferase</keyword>
<dbReference type="CDD" id="cd00609">
    <property type="entry name" value="AAT_like"/>
    <property type="match status" value="1"/>
</dbReference>
<protein>
    <submittedName>
        <fullName evidence="9">PLP-dependent aminotransferase family protein</fullName>
    </submittedName>
</protein>
<accession>A0ABY9T648</accession>
<proteinExistence type="inferred from homology"/>
<name>A0ABY9T648_BREBE</name>
<dbReference type="InterPro" id="IPR036390">
    <property type="entry name" value="WH_DNA-bd_sf"/>
</dbReference>
<sequence>MLDISPHLEEGADALYLQLYRYFCAEIQSRRLPSGTRLPSVRALSQHLRVSKTTVETAYHQLLAEGYLESRERSGFYVVDVDWDSLAAFGGPTVRTKQGKVAAQPPAAGVRKQASCTIRYDFHQAQVDAEHFPFELWRKYSNQCMQRENRSVLYYGDRQGEPGLREEIARYLGQARGVQATAEQVVVGAGTQVIMTLIGLLFGLRGQAIAMEDPGYHGVRTVFQQLGFAIQPIPLEEDGIDVEALGRSDARLVYITPSHQDPTGIVMPYAKRLKLLQWANRTESYILEDDYDGEFRYHGRPIPSLQGLDKDGRVIYLGTFSKALLPTIRISYMVLPHSLLPAFHERLAEFDQTCSRVHQETLALFMKNGDWVRHIRKMRTLYRKKHEAMLRALQEQFGSGIHVTGQDAGMSVMVEVHSDSSSADLADIAKEAGIRVHPACHKWIDQARKGSPSFQFGFGGQSVEEIEAGLRLLKETWQPYLREGAK</sequence>
<dbReference type="InterPro" id="IPR015421">
    <property type="entry name" value="PyrdxlP-dep_Trfase_major"/>
</dbReference>
<dbReference type="PROSITE" id="PS50949">
    <property type="entry name" value="HTH_GNTR"/>
    <property type="match status" value="1"/>
</dbReference>
<dbReference type="InterPro" id="IPR004839">
    <property type="entry name" value="Aminotransferase_I/II_large"/>
</dbReference>
<dbReference type="InterPro" id="IPR036388">
    <property type="entry name" value="WH-like_DNA-bd_sf"/>
</dbReference>
<dbReference type="SUPFAM" id="SSF46785">
    <property type="entry name" value="Winged helix' DNA-binding domain"/>
    <property type="match status" value="1"/>
</dbReference>
<comment type="cofactor">
    <cofactor evidence="1">
        <name>pyridoxal 5'-phosphate</name>
        <dbReference type="ChEBI" id="CHEBI:597326"/>
    </cofactor>
</comment>
<evidence type="ECO:0000259" key="8">
    <source>
        <dbReference type="PROSITE" id="PS50949"/>
    </source>
</evidence>
<evidence type="ECO:0000256" key="3">
    <source>
        <dbReference type="ARBA" id="ARBA00022576"/>
    </source>
</evidence>
<evidence type="ECO:0000256" key="6">
    <source>
        <dbReference type="ARBA" id="ARBA00023125"/>
    </source>
</evidence>
<evidence type="ECO:0000256" key="7">
    <source>
        <dbReference type="ARBA" id="ARBA00023163"/>
    </source>
</evidence>
<keyword evidence="4" id="KW-0663">Pyridoxal phosphate</keyword>
<dbReference type="EMBL" id="CP134050">
    <property type="protein sequence ID" value="WNC15577.1"/>
    <property type="molecule type" value="Genomic_DNA"/>
</dbReference>
<organism evidence="9 10">
    <name type="scientific">Brevibacillus brevis</name>
    <name type="common">Bacillus brevis</name>
    <dbReference type="NCBI Taxonomy" id="1393"/>
    <lineage>
        <taxon>Bacteria</taxon>
        <taxon>Bacillati</taxon>
        <taxon>Bacillota</taxon>
        <taxon>Bacilli</taxon>
        <taxon>Bacillales</taxon>
        <taxon>Paenibacillaceae</taxon>
        <taxon>Brevibacillus</taxon>
    </lineage>
</organism>
<keyword evidence="7" id="KW-0804">Transcription</keyword>
<dbReference type="PANTHER" id="PTHR46577:SF1">
    <property type="entry name" value="HTH-TYPE TRANSCRIPTIONAL REGULATORY PROTEIN GABR"/>
    <property type="match status" value="1"/>
</dbReference>
<keyword evidence="3 9" id="KW-0808">Transferase</keyword>
<dbReference type="Pfam" id="PF00155">
    <property type="entry name" value="Aminotran_1_2"/>
    <property type="match status" value="1"/>
</dbReference>
<evidence type="ECO:0000256" key="5">
    <source>
        <dbReference type="ARBA" id="ARBA00023015"/>
    </source>
</evidence>
<evidence type="ECO:0000256" key="1">
    <source>
        <dbReference type="ARBA" id="ARBA00001933"/>
    </source>
</evidence>
<evidence type="ECO:0000313" key="9">
    <source>
        <dbReference type="EMBL" id="WNC15577.1"/>
    </source>
</evidence>
<dbReference type="Proteomes" id="UP001256827">
    <property type="component" value="Chromosome"/>
</dbReference>
<dbReference type="Gene3D" id="1.10.10.10">
    <property type="entry name" value="Winged helix-like DNA-binding domain superfamily/Winged helix DNA-binding domain"/>
    <property type="match status" value="1"/>
</dbReference>
<gene>
    <name evidence="9" type="ORF">RGB73_04345</name>
</gene>
<keyword evidence="6" id="KW-0238">DNA-binding</keyword>
<dbReference type="SUPFAM" id="SSF53383">
    <property type="entry name" value="PLP-dependent transferases"/>
    <property type="match status" value="1"/>
</dbReference>
<dbReference type="InterPro" id="IPR051446">
    <property type="entry name" value="HTH_trans_reg/aminotransferase"/>
</dbReference>
<dbReference type="PANTHER" id="PTHR46577">
    <property type="entry name" value="HTH-TYPE TRANSCRIPTIONAL REGULATORY PROTEIN GABR"/>
    <property type="match status" value="1"/>
</dbReference>